<evidence type="ECO:0000313" key="1">
    <source>
        <dbReference type="EMBL" id="RXK50582.1"/>
    </source>
</evidence>
<comment type="caution">
    <text evidence="1">The sequence shown here is derived from an EMBL/GenBank/DDBJ whole genome shotgun (WGS) entry which is preliminary data.</text>
</comment>
<organism evidence="1 2">
    <name type="scientific">Halorientalis pallida</name>
    <dbReference type="NCBI Taxonomy" id="2479928"/>
    <lineage>
        <taxon>Archaea</taxon>
        <taxon>Methanobacteriati</taxon>
        <taxon>Methanobacteriota</taxon>
        <taxon>Stenosarchaea group</taxon>
        <taxon>Halobacteria</taxon>
        <taxon>Halobacteriales</taxon>
        <taxon>Haloarculaceae</taxon>
        <taxon>Halorientalis</taxon>
    </lineage>
</organism>
<keyword evidence="2" id="KW-1185">Reference proteome</keyword>
<dbReference type="AlphaFoldDB" id="A0A498KY80"/>
<accession>A0A498KY80</accession>
<proteinExistence type="predicted"/>
<dbReference type="EMBL" id="RDFA01000002">
    <property type="protein sequence ID" value="RXK50582.1"/>
    <property type="molecule type" value="Genomic_DNA"/>
</dbReference>
<dbReference type="OrthoDB" id="179705at2157"/>
<dbReference type="Pfam" id="PF24366">
    <property type="entry name" value="DUF7522"/>
    <property type="match status" value="1"/>
</dbReference>
<sequence length="134" mass="14742">MNIGEGESLVEYDAGAALEAATDRAGDSLLVCAEYTPEDFRLVYVSDRLQAEYDELDDIVEAGKLFHHYGQLDFVGEDQFAEFYPTLSETQAFVTYTDYAVIGRVVGANEGFYFSVEGGTEVTPLVDAVTDVVR</sequence>
<gene>
    <name evidence="1" type="ORF">EAF64_08530</name>
</gene>
<dbReference type="Proteomes" id="UP000289691">
    <property type="component" value="Unassembled WGS sequence"/>
</dbReference>
<dbReference type="InterPro" id="IPR055944">
    <property type="entry name" value="DUF7522"/>
</dbReference>
<protein>
    <submittedName>
        <fullName evidence="1">Uncharacterized protein</fullName>
    </submittedName>
</protein>
<name>A0A498KY80_9EURY</name>
<dbReference type="RefSeq" id="WP_129068542.1">
    <property type="nucleotide sequence ID" value="NZ_RDFA01000002.1"/>
</dbReference>
<evidence type="ECO:0000313" key="2">
    <source>
        <dbReference type="Proteomes" id="UP000289691"/>
    </source>
</evidence>
<reference evidence="1 2" key="1">
    <citation type="submission" date="2019-01" db="EMBL/GenBank/DDBJ databases">
        <title>Halorientalis sp. F13-25 a new haloarchaeum isolated from hypersaline water.</title>
        <authorList>
            <person name="Ana D.-V."/>
            <person name="Cristina S.-P."/>
            <person name="Antonio V."/>
        </authorList>
    </citation>
    <scope>NUCLEOTIDE SEQUENCE [LARGE SCALE GENOMIC DNA]</scope>
    <source>
        <strain evidence="1 2">F13-25</strain>
    </source>
</reference>